<organism evidence="2 3">
    <name type="scientific">Promicromonospora alba</name>
    <dbReference type="NCBI Taxonomy" id="1616110"/>
    <lineage>
        <taxon>Bacteria</taxon>
        <taxon>Bacillati</taxon>
        <taxon>Actinomycetota</taxon>
        <taxon>Actinomycetes</taxon>
        <taxon>Micrococcales</taxon>
        <taxon>Promicromonosporaceae</taxon>
        <taxon>Promicromonospora</taxon>
    </lineage>
</organism>
<evidence type="ECO:0008006" key="4">
    <source>
        <dbReference type="Google" id="ProtNLM"/>
    </source>
</evidence>
<evidence type="ECO:0000313" key="2">
    <source>
        <dbReference type="EMBL" id="MFC4627785.1"/>
    </source>
</evidence>
<accession>A0ABV9HG43</accession>
<dbReference type="RefSeq" id="WP_377133243.1">
    <property type="nucleotide sequence ID" value="NZ_JBHSFI010000003.1"/>
</dbReference>
<name>A0ABV9HG43_9MICO</name>
<dbReference type="Proteomes" id="UP001596011">
    <property type="component" value="Unassembled WGS sequence"/>
</dbReference>
<feature type="signal peptide" evidence="1">
    <location>
        <begin position="1"/>
        <end position="21"/>
    </location>
</feature>
<proteinExistence type="predicted"/>
<gene>
    <name evidence="2" type="ORF">ACFO6V_06025</name>
</gene>
<sequence>MRIHRPVAAAIAVLCSAFLFAAPTGAAQAQSATETLTIDEVLAKEAAAGEISAQAQTFYYCAVIDGTTGCQSGYPIGSGLVVARLYQYSNFNVTRNGVEGFQIVVYNPRYSVGCTGGTGDNEGRFTLGTAHRNKINSVKTYNGCDVKLYNGTGGSGSSTPFIDEAANLNVYGFNNSAESVQIS</sequence>
<dbReference type="EMBL" id="JBHSFI010000003">
    <property type="protein sequence ID" value="MFC4627785.1"/>
    <property type="molecule type" value="Genomic_DNA"/>
</dbReference>
<reference evidence="3" key="1">
    <citation type="journal article" date="2019" name="Int. J. Syst. Evol. Microbiol.">
        <title>The Global Catalogue of Microorganisms (GCM) 10K type strain sequencing project: providing services to taxonomists for standard genome sequencing and annotation.</title>
        <authorList>
            <consortium name="The Broad Institute Genomics Platform"/>
            <consortium name="The Broad Institute Genome Sequencing Center for Infectious Disease"/>
            <person name="Wu L."/>
            <person name="Ma J."/>
        </authorList>
    </citation>
    <scope>NUCLEOTIDE SEQUENCE [LARGE SCALE GENOMIC DNA]</scope>
    <source>
        <strain evidence="3">CCUG 42722</strain>
    </source>
</reference>
<protein>
    <recommendedName>
        <fullName evidence="4">Peptidase inhibitor family I36</fullName>
    </recommendedName>
</protein>
<evidence type="ECO:0000313" key="3">
    <source>
        <dbReference type="Proteomes" id="UP001596011"/>
    </source>
</evidence>
<feature type="chain" id="PRO_5046595663" description="Peptidase inhibitor family I36" evidence="1">
    <location>
        <begin position="22"/>
        <end position="183"/>
    </location>
</feature>
<dbReference type="Gene3D" id="2.60.20.10">
    <property type="entry name" value="Crystallins"/>
    <property type="match status" value="1"/>
</dbReference>
<keyword evidence="1" id="KW-0732">Signal</keyword>
<evidence type="ECO:0000256" key="1">
    <source>
        <dbReference type="SAM" id="SignalP"/>
    </source>
</evidence>
<keyword evidence="3" id="KW-1185">Reference proteome</keyword>
<comment type="caution">
    <text evidence="2">The sequence shown here is derived from an EMBL/GenBank/DDBJ whole genome shotgun (WGS) entry which is preliminary data.</text>
</comment>